<feature type="transmembrane region" description="Helical" evidence="5">
    <location>
        <begin position="95"/>
        <end position="116"/>
    </location>
</feature>
<keyword evidence="8" id="KW-1185">Reference proteome</keyword>
<evidence type="ECO:0000256" key="1">
    <source>
        <dbReference type="ARBA" id="ARBA00004141"/>
    </source>
</evidence>
<dbReference type="GO" id="GO:0015386">
    <property type="term" value="F:potassium:proton antiporter activity"/>
    <property type="evidence" value="ECO:0007669"/>
    <property type="project" value="TreeGrafter"/>
</dbReference>
<proteinExistence type="predicted"/>
<reference evidence="7 8" key="2">
    <citation type="submission" date="2020-07" db="EMBL/GenBank/DDBJ databases">
        <title>Genome assembly of wild tea tree DASZ reveals pedigree and selection history of tea varieties.</title>
        <authorList>
            <person name="Zhang W."/>
        </authorList>
    </citation>
    <scope>NUCLEOTIDE SEQUENCE [LARGE SCALE GENOMIC DNA]</scope>
    <source>
        <strain evidence="8">cv. G240</strain>
        <tissue evidence="7">Leaf</tissue>
    </source>
</reference>
<evidence type="ECO:0000256" key="5">
    <source>
        <dbReference type="SAM" id="Phobius"/>
    </source>
</evidence>
<feature type="transmembrane region" description="Helical" evidence="5">
    <location>
        <begin position="258"/>
        <end position="281"/>
    </location>
</feature>
<dbReference type="AlphaFoldDB" id="A0A7J7HJL5"/>
<dbReference type="PANTHER" id="PTHR46157">
    <property type="entry name" value="K(+) EFFLUX ANTIPORTER 3, CHLOROPLASTIC"/>
    <property type="match status" value="1"/>
</dbReference>
<dbReference type="EMBL" id="JACBKZ010000004">
    <property type="protein sequence ID" value="KAF5953043.1"/>
    <property type="molecule type" value="Genomic_DNA"/>
</dbReference>
<dbReference type="InterPro" id="IPR006153">
    <property type="entry name" value="Cation/H_exchanger_TM"/>
</dbReference>
<dbReference type="PANTHER" id="PTHR46157:SF2">
    <property type="entry name" value="K(+) EFFLUX ANTIPORTER 1, CHLOROPLASTIC-RELATED"/>
    <property type="match status" value="1"/>
</dbReference>
<sequence>MTFDLLITQRKAKHFVFILQLSVERLSSMKEYVFGLGSAQVLVTAVVVGLVSCFIAGQPSPAAIIIGNGLALSSTAVVLQYCRNEVRACHAMDELHFLFCFPGTCVDLAVVVLLILTPLISPNSSKGDRGVGFQAIAEPLGLAAVKAIVAITAIIAEGRLPLRPIYKQVEENQNAEIFSANTLLVILGTSWPFHDIRSVFGWFASCENVESDIAPYLGLLLGLFFMMVGMSIDPKLFVSIFPVIMGTLPLLIGGKTILVAVAGRLFGISIISAIRVGLLLAPGGEFAFVAFGEAVNQVFLSMN</sequence>
<dbReference type="Pfam" id="PF00999">
    <property type="entry name" value="Na_H_Exchanger"/>
    <property type="match status" value="1"/>
</dbReference>
<evidence type="ECO:0000256" key="4">
    <source>
        <dbReference type="ARBA" id="ARBA00023136"/>
    </source>
</evidence>
<reference evidence="8" key="1">
    <citation type="journal article" date="2020" name="Nat. Commun.">
        <title>Genome assembly of wild tea tree DASZ reveals pedigree and selection history of tea varieties.</title>
        <authorList>
            <person name="Zhang W."/>
            <person name="Zhang Y."/>
            <person name="Qiu H."/>
            <person name="Guo Y."/>
            <person name="Wan H."/>
            <person name="Zhang X."/>
            <person name="Scossa F."/>
            <person name="Alseekh S."/>
            <person name="Zhang Q."/>
            <person name="Wang P."/>
            <person name="Xu L."/>
            <person name="Schmidt M.H."/>
            <person name="Jia X."/>
            <person name="Li D."/>
            <person name="Zhu A."/>
            <person name="Guo F."/>
            <person name="Chen W."/>
            <person name="Ni D."/>
            <person name="Usadel B."/>
            <person name="Fernie A.R."/>
            <person name="Wen W."/>
        </authorList>
    </citation>
    <scope>NUCLEOTIDE SEQUENCE [LARGE SCALE GENOMIC DNA]</scope>
    <source>
        <strain evidence="8">cv. G240</strain>
    </source>
</reference>
<dbReference type="InterPro" id="IPR038770">
    <property type="entry name" value="Na+/solute_symporter_sf"/>
</dbReference>
<feature type="transmembrane region" description="Helical" evidence="5">
    <location>
        <begin position="136"/>
        <end position="156"/>
    </location>
</feature>
<comment type="subcellular location">
    <subcellularLocation>
        <location evidence="1">Membrane</location>
        <topology evidence="1">Multi-pass membrane protein</topology>
    </subcellularLocation>
</comment>
<gene>
    <name evidence="7" type="ORF">HYC85_010987</name>
</gene>
<organism evidence="7 8">
    <name type="scientific">Camellia sinensis</name>
    <name type="common">Tea plant</name>
    <name type="synonym">Thea sinensis</name>
    <dbReference type="NCBI Taxonomy" id="4442"/>
    <lineage>
        <taxon>Eukaryota</taxon>
        <taxon>Viridiplantae</taxon>
        <taxon>Streptophyta</taxon>
        <taxon>Embryophyta</taxon>
        <taxon>Tracheophyta</taxon>
        <taxon>Spermatophyta</taxon>
        <taxon>Magnoliopsida</taxon>
        <taxon>eudicotyledons</taxon>
        <taxon>Gunneridae</taxon>
        <taxon>Pentapetalae</taxon>
        <taxon>asterids</taxon>
        <taxon>Ericales</taxon>
        <taxon>Theaceae</taxon>
        <taxon>Camellia</taxon>
    </lineage>
</organism>
<feature type="domain" description="Cation/H+ exchanger transmembrane" evidence="6">
    <location>
        <begin position="20"/>
        <end position="291"/>
    </location>
</feature>
<feature type="transmembrane region" description="Helical" evidence="5">
    <location>
        <begin position="32"/>
        <end position="57"/>
    </location>
</feature>
<keyword evidence="2 5" id="KW-0812">Transmembrane</keyword>
<evidence type="ECO:0000313" key="8">
    <source>
        <dbReference type="Proteomes" id="UP000593564"/>
    </source>
</evidence>
<feature type="transmembrane region" description="Helical" evidence="5">
    <location>
        <begin position="63"/>
        <end position="83"/>
    </location>
</feature>
<evidence type="ECO:0000256" key="2">
    <source>
        <dbReference type="ARBA" id="ARBA00022692"/>
    </source>
</evidence>
<feature type="transmembrane region" description="Helical" evidence="5">
    <location>
        <begin position="236"/>
        <end position="252"/>
    </location>
</feature>
<feature type="transmembrane region" description="Helical" evidence="5">
    <location>
        <begin position="213"/>
        <end position="229"/>
    </location>
</feature>
<dbReference type="GO" id="GO:0016020">
    <property type="term" value="C:membrane"/>
    <property type="evidence" value="ECO:0007669"/>
    <property type="project" value="UniProtKB-SubCell"/>
</dbReference>
<accession>A0A7J7HJL5</accession>
<name>A0A7J7HJL5_CAMSI</name>
<dbReference type="Gene3D" id="1.20.1530.20">
    <property type="match status" value="1"/>
</dbReference>
<comment type="caution">
    <text evidence="7">The sequence shown here is derived from an EMBL/GenBank/DDBJ whole genome shotgun (WGS) entry which is preliminary data.</text>
</comment>
<evidence type="ECO:0000256" key="3">
    <source>
        <dbReference type="ARBA" id="ARBA00022989"/>
    </source>
</evidence>
<keyword evidence="4 5" id="KW-0472">Membrane</keyword>
<evidence type="ECO:0000313" key="7">
    <source>
        <dbReference type="EMBL" id="KAF5953043.1"/>
    </source>
</evidence>
<keyword evidence="3 5" id="KW-1133">Transmembrane helix</keyword>
<evidence type="ECO:0000259" key="6">
    <source>
        <dbReference type="Pfam" id="PF00999"/>
    </source>
</evidence>
<dbReference type="Proteomes" id="UP000593564">
    <property type="component" value="Unassembled WGS sequence"/>
</dbReference>
<protein>
    <recommendedName>
        <fullName evidence="6">Cation/H+ exchanger transmembrane domain-containing protein</fullName>
    </recommendedName>
</protein>
<dbReference type="GO" id="GO:0009507">
    <property type="term" value="C:chloroplast"/>
    <property type="evidence" value="ECO:0007669"/>
    <property type="project" value="TreeGrafter"/>
</dbReference>